<comment type="subcellular location">
    <subcellularLocation>
        <location evidence="1">Endomembrane system</location>
    </subcellularLocation>
    <subcellularLocation>
        <location evidence="6">Synapse</location>
    </subcellularLocation>
</comment>
<dbReference type="GO" id="GO:0016079">
    <property type="term" value="P:synaptic vesicle exocytosis"/>
    <property type="evidence" value="ECO:0007669"/>
    <property type="project" value="InterPro"/>
</dbReference>
<evidence type="ECO:0000259" key="8">
    <source>
        <dbReference type="PROSITE" id="PS51258"/>
    </source>
</evidence>
<evidence type="ECO:0000256" key="5">
    <source>
        <dbReference type="ARBA" id="ARBA00023136"/>
    </source>
</evidence>
<feature type="non-terminal residue" evidence="9">
    <location>
        <position position="1"/>
    </location>
</feature>
<dbReference type="InterPro" id="IPR033227">
    <property type="entry name" value="CAPS"/>
</dbReference>
<accession>A0A0X3Q772</accession>
<feature type="region of interest" description="Disordered" evidence="7">
    <location>
        <begin position="552"/>
        <end position="573"/>
    </location>
</feature>
<dbReference type="EMBL" id="GEEE01006673">
    <property type="protein sequence ID" value="JAP56552.1"/>
    <property type="molecule type" value="Transcribed_RNA"/>
</dbReference>
<organism evidence="9">
    <name type="scientific">Schistocephalus solidus</name>
    <name type="common">Tapeworm</name>
    <dbReference type="NCBI Taxonomy" id="70667"/>
    <lineage>
        <taxon>Eukaryota</taxon>
        <taxon>Metazoa</taxon>
        <taxon>Spiralia</taxon>
        <taxon>Lophotrochozoa</taxon>
        <taxon>Platyhelminthes</taxon>
        <taxon>Cestoda</taxon>
        <taxon>Eucestoda</taxon>
        <taxon>Diphyllobothriidea</taxon>
        <taxon>Diphyllobothriidae</taxon>
        <taxon>Schistocephalus</taxon>
    </lineage>
</organism>
<dbReference type="PANTHER" id="PTHR12166">
    <property type="entry name" value="CALCIUM-DEPENDENT SECRETION ACTIVATOR"/>
    <property type="match status" value="1"/>
</dbReference>
<dbReference type="PROSITE" id="PS51258">
    <property type="entry name" value="MHD1"/>
    <property type="match status" value="1"/>
</dbReference>
<evidence type="ECO:0000256" key="7">
    <source>
        <dbReference type="SAM" id="MobiDB-lite"/>
    </source>
</evidence>
<dbReference type="GO" id="GO:0008289">
    <property type="term" value="F:lipid binding"/>
    <property type="evidence" value="ECO:0007669"/>
    <property type="project" value="UniProtKB-KW"/>
</dbReference>
<dbReference type="GO" id="GO:0098793">
    <property type="term" value="C:presynapse"/>
    <property type="evidence" value="ECO:0007669"/>
    <property type="project" value="GOC"/>
</dbReference>
<protein>
    <submittedName>
        <fullName evidence="9">Calcium-dependent secretion activator 1</fullName>
    </submittedName>
</protein>
<sequence>PTPEKRLVDLIRLSEICIDALQQNEEYYSKAFIWFGQLFVEHTENFLSLLQMDMIEVLDNLPPDSWGIFQLFQLLNGFLVNSDSLVNGQFHTALLNRFEPIVENYLNLMETSITQALVAGIEKEKWTPFSGGTPANEHNDVAPCSSVDSQSHVDTDSMSHRSVGVSKVPFPNLSSSPGLLSPAVDDSELFTRQTTFNVIGPTSAFLDVLSRSRPLAFVGRAMRPTMEANAVANSGLSVPASLQLSVDGEAEQPSDLVCSLQCSRCCKTISTLICRLHALNEFIRDLAWPDRTKATSWAERTRTVCSQLLRESARRTLIELESTLRNASRSTDFVLPPECFTMINSITAIRMQLFSLCNRHEVEVSPDGKQNDTAENQSPNELSMSQPTSVRMYTETEAFLEGVHRQMSVILTDHLLSVLSTVLNRLARYDEGTILSSILTLAKSDNEDGKNYIHYIEANLQILCHNLIDDVYLLSIFERWYVGQLRQVDDWLAHRQESVLTAYQIKYLSAIVRKVFQDFELQGVATHVLDNVAYKNVCHRLQVEETTLSVSSSLSSRQTSRAPSQSNTPDTRRKWMKVIEGGISSIAQGTGLRPRQS</sequence>
<keyword evidence="4" id="KW-0446">Lipid-binding</keyword>
<dbReference type="InterPro" id="IPR010439">
    <property type="entry name" value="MUN_dom"/>
</dbReference>
<dbReference type="GO" id="GO:0012505">
    <property type="term" value="C:endomembrane system"/>
    <property type="evidence" value="ECO:0007669"/>
    <property type="project" value="UniProtKB-SubCell"/>
</dbReference>
<dbReference type="InterPro" id="IPR014770">
    <property type="entry name" value="Munc13_1"/>
</dbReference>
<evidence type="ECO:0000256" key="3">
    <source>
        <dbReference type="ARBA" id="ARBA00023018"/>
    </source>
</evidence>
<reference evidence="9" key="1">
    <citation type="submission" date="2016-01" db="EMBL/GenBank/DDBJ databases">
        <title>Reference transcriptome for the parasite Schistocephalus solidus: insights into the molecular evolution of parasitism.</title>
        <authorList>
            <person name="Hebert F.O."/>
            <person name="Grambauer S."/>
            <person name="Barber I."/>
            <person name="Landry C.R."/>
            <person name="Aubin-Horth N."/>
        </authorList>
    </citation>
    <scope>NUCLEOTIDE SEQUENCE</scope>
</reference>
<evidence type="ECO:0000313" key="9">
    <source>
        <dbReference type="EMBL" id="JAP56552.1"/>
    </source>
</evidence>
<keyword evidence="5" id="KW-0472">Membrane</keyword>
<feature type="compositionally biased region" description="Polar residues" evidence="7">
    <location>
        <begin position="371"/>
        <end position="388"/>
    </location>
</feature>
<keyword evidence="3" id="KW-0770">Synapse</keyword>
<feature type="region of interest" description="Disordered" evidence="7">
    <location>
        <begin position="364"/>
        <end position="388"/>
    </location>
</feature>
<proteinExistence type="predicted"/>
<feature type="region of interest" description="Disordered" evidence="7">
    <location>
        <begin position="129"/>
        <end position="158"/>
    </location>
</feature>
<dbReference type="PANTHER" id="PTHR12166:SF8">
    <property type="entry name" value="CALCIUM-DEPENDENT SECRETION ACTIVATOR"/>
    <property type="match status" value="1"/>
</dbReference>
<dbReference type="GO" id="GO:1990504">
    <property type="term" value="P:dense core granule exocytosis"/>
    <property type="evidence" value="ECO:0007669"/>
    <property type="project" value="InterPro"/>
</dbReference>
<dbReference type="AlphaFoldDB" id="A0A0X3Q772"/>
<feature type="compositionally biased region" description="Low complexity" evidence="7">
    <location>
        <begin position="552"/>
        <end position="561"/>
    </location>
</feature>
<name>A0A0X3Q772_SCHSO</name>
<evidence type="ECO:0000256" key="4">
    <source>
        <dbReference type="ARBA" id="ARBA00023121"/>
    </source>
</evidence>
<gene>
    <name evidence="9" type="primary">CAPS1</name>
    <name evidence="9" type="ORF">TR121569</name>
</gene>
<feature type="domain" description="MHD1" evidence="8">
    <location>
        <begin position="52"/>
        <end position="209"/>
    </location>
</feature>
<dbReference type="SMART" id="SM01145">
    <property type="entry name" value="DUF1041"/>
    <property type="match status" value="1"/>
</dbReference>
<evidence type="ECO:0000256" key="1">
    <source>
        <dbReference type="ARBA" id="ARBA00004308"/>
    </source>
</evidence>
<evidence type="ECO:0000256" key="6">
    <source>
        <dbReference type="ARBA" id="ARBA00034103"/>
    </source>
</evidence>
<keyword evidence="2" id="KW-0813">Transport</keyword>
<evidence type="ECO:0000256" key="2">
    <source>
        <dbReference type="ARBA" id="ARBA00022448"/>
    </source>
</evidence>
<dbReference type="Pfam" id="PF06292">
    <property type="entry name" value="MUN"/>
    <property type="match status" value="1"/>
</dbReference>